<comment type="caution">
    <text evidence="9">Lacks conserved residue(s) required for the propagation of feature annotation.</text>
</comment>
<feature type="compositionally biased region" description="Polar residues" evidence="10">
    <location>
        <begin position="280"/>
        <end position="296"/>
    </location>
</feature>
<proteinExistence type="inferred from homology"/>
<keyword evidence="8" id="KW-0472">Membrane</keyword>
<dbReference type="CDD" id="cd00214">
    <property type="entry name" value="Calpain_III"/>
    <property type="match status" value="1"/>
</dbReference>
<dbReference type="InterPro" id="IPR036213">
    <property type="entry name" value="Calpain_III_sf"/>
</dbReference>
<accession>A0ABN9MMU9</accession>
<dbReference type="InterPro" id="IPR038765">
    <property type="entry name" value="Papain-like_cys_pep_sf"/>
</dbReference>
<keyword evidence="7" id="KW-0677">Repeat</keyword>
<reference evidence="12" key="1">
    <citation type="submission" date="2023-07" db="EMBL/GenBank/DDBJ databases">
        <authorList>
            <person name="Stuckert A."/>
        </authorList>
    </citation>
    <scope>NUCLEOTIDE SEQUENCE</scope>
</reference>
<comment type="similarity">
    <text evidence="4">Belongs to the peptidase C2 family.</text>
</comment>
<evidence type="ECO:0000313" key="13">
    <source>
        <dbReference type="Proteomes" id="UP001176940"/>
    </source>
</evidence>
<dbReference type="Gene3D" id="2.60.120.380">
    <property type="match status" value="1"/>
</dbReference>
<dbReference type="InterPro" id="IPR033883">
    <property type="entry name" value="C2_III"/>
</dbReference>
<feature type="domain" description="Calpain catalytic" evidence="11">
    <location>
        <begin position="47"/>
        <end position="147"/>
    </location>
</feature>
<dbReference type="SMART" id="SM00230">
    <property type="entry name" value="CysPc"/>
    <property type="match status" value="1"/>
</dbReference>
<comment type="caution">
    <text evidence="12">The sequence shown here is derived from an EMBL/GenBank/DDBJ whole genome shotgun (WGS) entry which is preliminary data.</text>
</comment>
<evidence type="ECO:0000256" key="10">
    <source>
        <dbReference type="SAM" id="MobiDB-lite"/>
    </source>
</evidence>
<dbReference type="Proteomes" id="UP001176940">
    <property type="component" value="Unassembled WGS sequence"/>
</dbReference>
<evidence type="ECO:0000313" key="12">
    <source>
        <dbReference type="EMBL" id="CAJ0966940.1"/>
    </source>
</evidence>
<evidence type="ECO:0000256" key="7">
    <source>
        <dbReference type="ARBA" id="ARBA00022737"/>
    </source>
</evidence>
<dbReference type="EMBL" id="CAUEEQ010077913">
    <property type="protein sequence ID" value="CAJ0966940.1"/>
    <property type="molecule type" value="Genomic_DNA"/>
</dbReference>
<comment type="subcellular location">
    <subcellularLocation>
        <location evidence="2">Cell membrane</location>
    </subcellularLocation>
    <subcellularLocation>
        <location evidence="3">Cytoplasm</location>
    </subcellularLocation>
</comment>
<evidence type="ECO:0000256" key="5">
    <source>
        <dbReference type="ARBA" id="ARBA00022475"/>
    </source>
</evidence>
<name>A0ABN9MMU9_9NEOB</name>
<organism evidence="12 13">
    <name type="scientific">Ranitomeya imitator</name>
    <name type="common">mimic poison frog</name>
    <dbReference type="NCBI Taxonomy" id="111125"/>
    <lineage>
        <taxon>Eukaryota</taxon>
        <taxon>Metazoa</taxon>
        <taxon>Chordata</taxon>
        <taxon>Craniata</taxon>
        <taxon>Vertebrata</taxon>
        <taxon>Euteleostomi</taxon>
        <taxon>Amphibia</taxon>
        <taxon>Batrachia</taxon>
        <taxon>Anura</taxon>
        <taxon>Neobatrachia</taxon>
        <taxon>Hyloidea</taxon>
        <taxon>Dendrobatidae</taxon>
        <taxon>Dendrobatinae</taxon>
        <taxon>Ranitomeya</taxon>
    </lineage>
</organism>
<keyword evidence="6" id="KW-0963">Cytoplasm</keyword>
<evidence type="ECO:0000256" key="3">
    <source>
        <dbReference type="ARBA" id="ARBA00004496"/>
    </source>
</evidence>
<dbReference type="InterPro" id="IPR022684">
    <property type="entry name" value="Calpain_cysteine_protease"/>
</dbReference>
<dbReference type="PROSITE" id="PS50203">
    <property type="entry name" value="CALPAIN_CAT"/>
    <property type="match status" value="1"/>
</dbReference>
<dbReference type="PRINTS" id="PR00704">
    <property type="entry name" value="CALPAIN"/>
</dbReference>
<dbReference type="Gene3D" id="3.90.70.10">
    <property type="entry name" value="Cysteine proteinases"/>
    <property type="match status" value="1"/>
</dbReference>
<comment type="cofactor">
    <cofactor evidence="1">
        <name>Ca(2+)</name>
        <dbReference type="ChEBI" id="CHEBI:29108"/>
    </cofactor>
</comment>
<evidence type="ECO:0000256" key="8">
    <source>
        <dbReference type="ARBA" id="ARBA00023136"/>
    </source>
</evidence>
<evidence type="ECO:0000256" key="9">
    <source>
        <dbReference type="PROSITE-ProRule" id="PRU00239"/>
    </source>
</evidence>
<dbReference type="InterPro" id="IPR001300">
    <property type="entry name" value="Peptidase_C2_calpain_cat"/>
</dbReference>
<dbReference type="SMART" id="SM00720">
    <property type="entry name" value="calpain_III"/>
    <property type="match status" value="1"/>
</dbReference>
<dbReference type="InterPro" id="IPR022682">
    <property type="entry name" value="Calpain_domain_III"/>
</dbReference>
<protein>
    <recommendedName>
        <fullName evidence="11">Calpain catalytic domain-containing protein</fullName>
    </recommendedName>
</protein>
<keyword evidence="13" id="KW-1185">Reference proteome</keyword>
<dbReference type="PANTHER" id="PTHR10183:SF284">
    <property type="entry name" value="CALPAIN-1 CATALYTIC SUBUNIT"/>
    <property type="match status" value="1"/>
</dbReference>
<evidence type="ECO:0000256" key="4">
    <source>
        <dbReference type="ARBA" id="ARBA00007623"/>
    </source>
</evidence>
<dbReference type="PANTHER" id="PTHR10183">
    <property type="entry name" value="CALPAIN"/>
    <property type="match status" value="1"/>
</dbReference>
<dbReference type="Pfam" id="PF01067">
    <property type="entry name" value="Calpain_III"/>
    <property type="match status" value="1"/>
</dbReference>
<gene>
    <name evidence="12" type="ORF">RIMI_LOCUS21828642</name>
</gene>
<evidence type="ECO:0000256" key="1">
    <source>
        <dbReference type="ARBA" id="ARBA00001913"/>
    </source>
</evidence>
<evidence type="ECO:0000256" key="2">
    <source>
        <dbReference type="ARBA" id="ARBA00004236"/>
    </source>
</evidence>
<feature type="region of interest" description="Disordered" evidence="10">
    <location>
        <begin position="278"/>
        <end position="303"/>
    </location>
</feature>
<keyword evidence="5" id="KW-1003">Cell membrane</keyword>
<dbReference type="Pfam" id="PF00648">
    <property type="entry name" value="Peptidase_C2"/>
    <property type="match status" value="1"/>
</dbReference>
<dbReference type="InterPro" id="IPR022683">
    <property type="entry name" value="Calpain_III"/>
</dbReference>
<sequence length="328" mass="37711">MRDSAQVETSPNHPDQLMLQKVPVLRYRMAYILRYPQKSHYVLLSGITSATDMEAITFKKLVKGHAYSVTGAKEVNYRGQSTKLIRMRNPWGEVEWTGAWSDNSSEWDSVDPSQRNELRKKMDDGEFWMSFQDFLREYSRLEICNLTPDALTARKFRKWNTTLYNGTWRKGSTAGGCRNYPATFWINPQFKIKLECEDEDDDYGKEKGCTFLLALMQKNRRKERRFGKDMETIGFAVYEVLLLCSQRVTCFTLASLVRGTVGPCTLNVNFSYPIRPARAPSSSLTCEKSARGTSSPRRVHRGLPSTFEPNVEGDFVLRVFSENRHGTV</sequence>
<dbReference type="SUPFAM" id="SSF49758">
    <property type="entry name" value="Calpain large subunit, middle domain (domain III)"/>
    <property type="match status" value="1"/>
</dbReference>
<evidence type="ECO:0000259" key="11">
    <source>
        <dbReference type="PROSITE" id="PS50203"/>
    </source>
</evidence>
<dbReference type="SUPFAM" id="SSF54001">
    <property type="entry name" value="Cysteine proteinases"/>
    <property type="match status" value="1"/>
</dbReference>
<evidence type="ECO:0000256" key="6">
    <source>
        <dbReference type="ARBA" id="ARBA00022490"/>
    </source>
</evidence>